<dbReference type="Proteomes" id="UP000596742">
    <property type="component" value="Unassembled WGS sequence"/>
</dbReference>
<dbReference type="Pfam" id="PF00531">
    <property type="entry name" value="Death"/>
    <property type="match status" value="2"/>
</dbReference>
<comment type="caution">
    <text evidence="3">The sequence shown here is derived from an EMBL/GenBank/DDBJ whole genome shotgun (WGS) entry which is preliminary data.</text>
</comment>
<reference evidence="3" key="1">
    <citation type="submission" date="2018-11" db="EMBL/GenBank/DDBJ databases">
        <authorList>
            <person name="Alioto T."/>
            <person name="Alioto T."/>
        </authorList>
    </citation>
    <scope>NUCLEOTIDE SEQUENCE</scope>
</reference>
<dbReference type="GO" id="GO:0042981">
    <property type="term" value="P:regulation of apoptotic process"/>
    <property type="evidence" value="ECO:0007669"/>
    <property type="project" value="InterPro"/>
</dbReference>
<dbReference type="PROSITE" id="PS50209">
    <property type="entry name" value="CARD"/>
    <property type="match status" value="1"/>
</dbReference>
<gene>
    <name evidence="3" type="ORF">MGAL_10B059377</name>
</gene>
<keyword evidence="4" id="KW-1185">Reference proteome</keyword>
<organism evidence="3 4">
    <name type="scientific">Mytilus galloprovincialis</name>
    <name type="common">Mediterranean mussel</name>
    <dbReference type="NCBI Taxonomy" id="29158"/>
    <lineage>
        <taxon>Eukaryota</taxon>
        <taxon>Metazoa</taxon>
        <taxon>Spiralia</taxon>
        <taxon>Lophotrochozoa</taxon>
        <taxon>Mollusca</taxon>
        <taxon>Bivalvia</taxon>
        <taxon>Autobranchia</taxon>
        <taxon>Pteriomorphia</taxon>
        <taxon>Mytilida</taxon>
        <taxon>Mytiloidea</taxon>
        <taxon>Mytilidae</taxon>
        <taxon>Mytilinae</taxon>
        <taxon>Mytilus</taxon>
    </lineage>
</organism>
<evidence type="ECO:0008006" key="5">
    <source>
        <dbReference type="Google" id="ProtNLM"/>
    </source>
</evidence>
<protein>
    <recommendedName>
        <fullName evidence="5">Death domain-containing protein</fullName>
    </recommendedName>
</protein>
<evidence type="ECO:0000259" key="2">
    <source>
        <dbReference type="PROSITE" id="PS50209"/>
    </source>
</evidence>
<name>A0A8B6HQC7_MYTGA</name>
<dbReference type="InterPro" id="IPR000488">
    <property type="entry name" value="Death_dom"/>
</dbReference>
<accession>A0A8B6HQC7</accession>
<dbReference type="PROSITE" id="PS50017">
    <property type="entry name" value="DEATH_DOMAIN"/>
    <property type="match status" value="1"/>
</dbReference>
<dbReference type="GO" id="GO:0007165">
    <property type="term" value="P:signal transduction"/>
    <property type="evidence" value="ECO:0007669"/>
    <property type="project" value="InterPro"/>
</dbReference>
<feature type="domain" description="Death" evidence="1">
    <location>
        <begin position="35"/>
        <end position="91"/>
    </location>
</feature>
<evidence type="ECO:0000259" key="1">
    <source>
        <dbReference type="PROSITE" id="PS50017"/>
    </source>
</evidence>
<dbReference type="InterPro" id="IPR001315">
    <property type="entry name" value="CARD"/>
</dbReference>
<dbReference type="AlphaFoldDB" id="A0A8B6HQC7"/>
<feature type="domain" description="CARD" evidence="2">
    <location>
        <begin position="303"/>
        <end position="349"/>
    </location>
</feature>
<dbReference type="CDD" id="cd01670">
    <property type="entry name" value="Death"/>
    <property type="match status" value="2"/>
</dbReference>
<dbReference type="Gene3D" id="1.10.533.10">
    <property type="entry name" value="Death Domain, Fas"/>
    <property type="match status" value="3"/>
</dbReference>
<evidence type="ECO:0000313" key="4">
    <source>
        <dbReference type="Proteomes" id="UP000596742"/>
    </source>
</evidence>
<dbReference type="EMBL" id="UYJE01010434">
    <property type="protein sequence ID" value="VDI83174.1"/>
    <property type="molecule type" value="Genomic_DNA"/>
</dbReference>
<dbReference type="OrthoDB" id="10031931at2759"/>
<dbReference type="InterPro" id="IPR011029">
    <property type="entry name" value="DEATH-like_dom_sf"/>
</dbReference>
<proteinExistence type="predicted"/>
<evidence type="ECO:0000313" key="3">
    <source>
        <dbReference type="EMBL" id="VDI83174.1"/>
    </source>
</evidence>
<dbReference type="SUPFAM" id="SSF47986">
    <property type="entry name" value="DEATH domain"/>
    <property type="match status" value="2"/>
</dbReference>
<sequence length="349" mass="40247">MIVMFTDISEENLDLIPTDEILDELAQVLGVLSFQLGIELGLPITSLDPIQYNNGRNLVAQCKEILFQWRIDEKVRPTIRVLVQALVNVGRGTRCLEEIIKTVGVKTYTQHEEVEEQKQGKVTTLFKKLFSEEKLVTILLSWFYITEPYIIPFAWLIPVYKFKGTIEIAPDIVFWLIRRRKQVISSIPGDILVLIPTDEILDNISPQIGKMVFQLGTDLGLSITDLEHIDKCNCDLTTQSKEVLFRWRRDRLVRPTIQVLEQALVNSRKGSRCLEEVVKNVALKTLRAVETITDKIRDIYSDKIIQDIQISQILDHMMTHLVISADDRRDIEHYPRQDDQNKALLDIVI</sequence>